<dbReference type="PROSITE" id="PS51698">
    <property type="entry name" value="U_BOX"/>
    <property type="match status" value="1"/>
</dbReference>
<feature type="coiled-coil region" evidence="1">
    <location>
        <begin position="140"/>
        <end position="167"/>
    </location>
</feature>
<dbReference type="PANTHER" id="PTHR46573:SF1">
    <property type="entry name" value="WD REPEAT, SAM AND U-BOX DOMAIN-CONTAINING PROTEIN 1"/>
    <property type="match status" value="1"/>
</dbReference>
<dbReference type="InterPro" id="IPR003613">
    <property type="entry name" value="Ubox_domain"/>
</dbReference>
<dbReference type="SMART" id="SM00504">
    <property type="entry name" value="Ubox"/>
    <property type="match status" value="1"/>
</dbReference>
<feature type="coiled-coil region" evidence="1">
    <location>
        <begin position="193"/>
        <end position="256"/>
    </location>
</feature>
<protein>
    <recommendedName>
        <fullName evidence="2">U-box domain-containing protein</fullName>
    </recommendedName>
</protein>
<dbReference type="InterPro" id="IPR015915">
    <property type="entry name" value="Kelch-typ_b-propeller"/>
</dbReference>
<name>A0AAU9JZT8_9CILI</name>
<dbReference type="InterPro" id="IPR011043">
    <property type="entry name" value="Gal_Oxase/kelch_b-propeller"/>
</dbReference>
<feature type="domain" description="U-box" evidence="2">
    <location>
        <begin position="7"/>
        <end position="80"/>
    </location>
</feature>
<dbReference type="SUPFAM" id="SSF57850">
    <property type="entry name" value="RING/U-box"/>
    <property type="match status" value="1"/>
</dbReference>
<sequence>MVETFVDIPDDYCCPITGDIMEDPVVAPDGHSYERASITAWFQKNKTSPLTGAVLKNTILIDNHRLKAIITSFKERLPEIQRDFQIKRDLLEAINIREAFFQDHLQKEKEQIGNITTLHDNEKEKNLLLKNKLTACKKFLQVKTDQIDTLQENLDNLKGISESKNDENKRLHEDLTHALAENDGFKRVTKLRFESIFEKLLEVQENVKQLERVINSNKISAYRLLTKLYDSISKLINEADKNKRELEDRKEVLEIQRGEWNLLSLQSNIEEHGEQILNLYEPIIIKAPDQPDIENKLLAPQELKNKKYAILSRVNDPISEEDFRKTCSLYDNDLEEIVANPQISQAYQDYIVAYHQNTSLYFTRNVGNRTHLIVYDTESEREEIKVVETPEPINNGSCMAQLPDGELFCFGNSNPPSGISWIIDGNYGVRILTPGKPCYYSSAVYFNRNVYCFGGLNNSTFNFSEKFNLDENQWVKLSPMPQADALCSCIVIDGNILISGYRNKHLLKYSIENNSFARISYEFLAEKRKILLNAEKLYLIECSYQGFIYESRDETSWRQIVRSKISYDSPAQIYCAYNKGAIYIGIDYNGRYKFNLDQKMMIKL</sequence>
<dbReference type="SMART" id="SM00612">
    <property type="entry name" value="Kelch"/>
    <property type="match status" value="1"/>
</dbReference>
<evidence type="ECO:0000256" key="1">
    <source>
        <dbReference type="SAM" id="Coils"/>
    </source>
</evidence>
<dbReference type="Pfam" id="PF04564">
    <property type="entry name" value="U-box"/>
    <property type="match status" value="1"/>
</dbReference>
<evidence type="ECO:0000313" key="4">
    <source>
        <dbReference type="Proteomes" id="UP001162131"/>
    </source>
</evidence>
<dbReference type="CDD" id="cd16655">
    <property type="entry name" value="RING-Ubox_WDSUB1-like"/>
    <property type="match status" value="1"/>
</dbReference>
<dbReference type="AlphaFoldDB" id="A0AAU9JZT8"/>
<dbReference type="Proteomes" id="UP001162131">
    <property type="component" value="Unassembled WGS sequence"/>
</dbReference>
<dbReference type="GO" id="GO:0004842">
    <property type="term" value="F:ubiquitin-protein transferase activity"/>
    <property type="evidence" value="ECO:0007669"/>
    <property type="project" value="InterPro"/>
</dbReference>
<dbReference type="Pfam" id="PF01344">
    <property type="entry name" value="Kelch_1"/>
    <property type="match status" value="1"/>
</dbReference>
<dbReference type="GO" id="GO:0016567">
    <property type="term" value="P:protein ubiquitination"/>
    <property type="evidence" value="ECO:0007669"/>
    <property type="project" value="InterPro"/>
</dbReference>
<dbReference type="InterPro" id="IPR052085">
    <property type="entry name" value="WD-SAM-U-box"/>
</dbReference>
<dbReference type="Gene3D" id="2.120.10.80">
    <property type="entry name" value="Kelch-type beta propeller"/>
    <property type="match status" value="1"/>
</dbReference>
<dbReference type="Gene3D" id="3.30.40.10">
    <property type="entry name" value="Zinc/RING finger domain, C3HC4 (zinc finger)"/>
    <property type="match status" value="1"/>
</dbReference>
<proteinExistence type="predicted"/>
<accession>A0AAU9JZT8</accession>
<dbReference type="PANTHER" id="PTHR46573">
    <property type="entry name" value="WD REPEAT, SAM AND U-BOX DOMAIN-CONTAINING PROTEIN 1"/>
    <property type="match status" value="1"/>
</dbReference>
<dbReference type="SUPFAM" id="SSF50965">
    <property type="entry name" value="Galactose oxidase, central domain"/>
    <property type="match status" value="1"/>
</dbReference>
<reference evidence="3" key="1">
    <citation type="submission" date="2021-09" db="EMBL/GenBank/DDBJ databases">
        <authorList>
            <consortium name="AG Swart"/>
            <person name="Singh M."/>
            <person name="Singh A."/>
            <person name="Seah K."/>
            <person name="Emmerich C."/>
        </authorList>
    </citation>
    <scope>NUCLEOTIDE SEQUENCE</scope>
    <source>
        <strain evidence="3">ATCC30299</strain>
    </source>
</reference>
<keyword evidence="1" id="KW-0175">Coiled coil</keyword>
<gene>
    <name evidence="3" type="ORF">BSTOLATCC_MIC47771</name>
</gene>
<evidence type="ECO:0000313" key="3">
    <source>
        <dbReference type="EMBL" id="CAG9328932.1"/>
    </source>
</evidence>
<comment type="caution">
    <text evidence="3">The sequence shown here is derived from an EMBL/GenBank/DDBJ whole genome shotgun (WGS) entry which is preliminary data.</text>
</comment>
<dbReference type="EMBL" id="CAJZBQ010000047">
    <property type="protein sequence ID" value="CAG9328932.1"/>
    <property type="molecule type" value="Genomic_DNA"/>
</dbReference>
<keyword evidence="4" id="KW-1185">Reference proteome</keyword>
<evidence type="ECO:0000259" key="2">
    <source>
        <dbReference type="PROSITE" id="PS51698"/>
    </source>
</evidence>
<dbReference type="InterPro" id="IPR013083">
    <property type="entry name" value="Znf_RING/FYVE/PHD"/>
</dbReference>
<organism evidence="3 4">
    <name type="scientific">Blepharisma stoltei</name>
    <dbReference type="NCBI Taxonomy" id="1481888"/>
    <lineage>
        <taxon>Eukaryota</taxon>
        <taxon>Sar</taxon>
        <taxon>Alveolata</taxon>
        <taxon>Ciliophora</taxon>
        <taxon>Postciliodesmatophora</taxon>
        <taxon>Heterotrichea</taxon>
        <taxon>Heterotrichida</taxon>
        <taxon>Blepharismidae</taxon>
        <taxon>Blepharisma</taxon>
    </lineage>
</organism>
<dbReference type="InterPro" id="IPR006652">
    <property type="entry name" value="Kelch_1"/>
</dbReference>